<evidence type="ECO:0000256" key="5">
    <source>
        <dbReference type="ARBA" id="ARBA00048448"/>
    </source>
</evidence>
<keyword evidence="7" id="KW-0274">FAD</keyword>
<feature type="binding site" evidence="6">
    <location>
        <position position="248"/>
    </location>
    <ligand>
        <name>FAD</name>
        <dbReference type="ChEBI" id="CHEBI:57692"/>
    </ligand>
</feature>
<keyword evidence="7" id="KW-0472">Membrane</keyword>
<dbReference type="InterPro" id="IPR050703">
    <property type="entry name" value="Flavin_MAO"/>
</dbReference>
<feature type="binding site" evidence="6">
    <location>
        <position position="18"/>
    </location>
    <ligand>
        <name>FAD</name>
        <dbReference type="ChEBI" id="CHEBI:57692"/>
    </ligand>
</feature>
<dbReference type="SUPFAM" id="SSF54373">
    <property type="entry name" value="FAD-linked reductases, C-terminal domain"/>
    <property type="match status" value="1"/>
</dbReference>
<comment type="similarity">
    <text evidence="3 7">Belongs to the flavin monoamine oxidase family.</text>
</comment>
<feature type="domain" description="Amine oxidase" evidence="8">
    <location>
        <begin position="17"/>
        <end position="458"/>
    </location>
</feature>
<sequence length="527" mass="60553">MYSGSFDYDIIIVGAGISGLAAAHAIHEKDSNISFLVLEGNDRIGGRVHSALLDAGRNRILPFDIGGHFICPQQIHLMKLLQKLNISIQENANDYGCTLGDFHQGQFYKTYSMPPVFGETFHIQDIIQFLGKLERMSSQVSLENPLNITNYNELDSTTMEAYIYDNLHHTLSRSYMRLFIKNICGADASDISVLFFLVYCNSTEGVTNCYLRTSNGAKGSWLQNAATQICEKIAAQIGITNIKTNSAVEAVQRNEFDVLVRTAESEYKCQYVIMTLPPEHMLKIHYYPPLTDAKITIYKRMNSRMFVKYIITYREQFWRKLNYNGDIYCYRTPKEQFPIIVTYNVSADGVVALTGFLELEYDDKKKSHRSEVLTQLMLYFGKEALEPLDYTEKKWSDDDHIFDSLFISLPPPKTMKTFHEIRRPLGRMFFAGAETATYWYGHMGGAAQAGFRAAIEVLYEIRPQCLSGQDFIDLKPRRTQLQFYTAHEEALNHDWIIILFITSIITYLVLKIVAVFQYILRLLSFRR</sequence>
<evidence type="ECO:0000313" key="9">
    <source>
        <dbReference type="EMBL" id="KAK9730073.1"/>
    </source>
</evidence>
<comment type="caution">
    <text evidence="9">The sequence shown here is derived from an EMBL/GenBank/DDBJ whole genome shotgun (WGS) entry which is preliminary data.</text>
</comment>
<feature type="binding site" evidence="6">
    <location>
        <position position="356"/>
    </location>
    <ligand>
        <name>substrate</name>
    </ligand>
</feature>
<keyword evidence="7" id="KW-0812">Transmembrane</keyword>
<comment type="subcellular location">
    <subcellularLocation>
        <location evidence="2">Mitochondrion outer membrane</location>
        <topology evidence="2">Single-pass type IV membrane protein</topology>
        <orientation evidence="2">Cytoplasmic side</orientation>
    </subcellularLocation>
</comment>
<keyword evidence="4 7" id="KW-0560">Oxidoreductase</keyword>
<keyword evidence="7" id="KW-1133">Transmembrane helix</keyword>
<dbReference type="InterPro" id="IPR002937">
    <property type="entry name" value="Amino_oxidase"/>
</dbReference>
<keyword evidence="7" id="KW-0285">Flavoprotein</keyword>
<gene>
    <name evidence="9" type="ORF">QE152_g15507</name>
</gene>
<organism evidence="9 10">
    <name type="scientific">Popillia japonica</name>
    <name type="common">Japanese beetle</name>
    <dbReference type="NCBI Taxonomy" id="7064"/>
    <lineage>
        <taxon>Eukaryota</taxon>
        <taxon>Metazoa</taxon>
        <taxon>Ecdysozoa</taxon>
        <taxon>Arthropoda</taxon>
        <taxon>Hexapoda</taxon>
        <taxon>Insecta</taxon>
        <taxon>Pterygota</taxon>
        <taxon>Neoptera</taxon>
        <taxon>Endopterygota</taxon>
        <taxon>Coleoptera</taxon>
        <taxon>Polyphaga</taxon>
        <taxon>Scarabaeiformia</taxon>
        <taxon>Scarabaeidae</taxon>
        <taxon>Rutelinae</taxon>
        <taxon>Popillia</taxon>
    </lineage>
</organism>
<dbReference type="InterPro" id="IPR036188">
    <property type="entry name" value="FAD/NAD-bd_sf"/>
</dbReference>
<protein>
    <recommendedName>
        <fullName evidence="7">Amine oxidase</fullName>
        <ecNumber evidence="7">1.4.3.-</ecNumber>
    </recommendedName>
</protein>
<dbReference type="Gene3D" id="3.50.50.60">
    <property type="entry name" value="FAD/NAD(P)-binding domain"/>
    <property type="match status" value="1"/>
</dbReference>
<dbReference type="InterPro" id="IPR001613">
    <property type="entry name" value="Flavin_amine_oxidase"/>
</dbReference>
<dbReference type="GO" id="GO:0008131">
    <property type="term" value="F:primary methylamine oxidase activity"/>
    <property type="evidence" value="ECO:0007669"/>
    <property type="project" value="UniProtKB-ARBA"/>
</dbReference>
<dbReference type="SUPFAM" id="SSF51905">
    <property type="entry name" value="FAD/NAD(P)-binding domain"/>
    <property type="match status" value="1"/>
</dbReference>
<evidence type="ECO:0000313" key="10">
    <source>
        <dbReference type="Proteomes" id="UP001458880"/>
    </source>
</evidence>
<comment type="cofactor">
    <cofactor evidence="1 7">
        <name>FAD</name>
        <dbReference type="ChEBI" id="CHEBI:57692"/>
    </cofactor>
</comment>
<keyword evidence="10" id="KW-1185">Reference proteome</keyword>
<dbReference type="Proteomes" id="UP001458880">
    <property type="component" value="Unassembled WGS sequence"/>
</dbReference>
<dbReference type="EC" id="1.4.3.-" evidence="7"/>
<accession>A0AAW1L7T7</accession>
<evidence type="ECO:0000256" key="2">
    <source>
        <dbReference type="ARBA" id="ARBA00004362"/>
    </source>
</evidence>
<dbReference type="Pfam" id="PF01593">
    <property type="entry name" value="Amino_oxidase"/>
    <property type="match status" value="1"/>
</dbReference>
<dbReference type="GO" id="GO:0097621">
    <property type="term" value="F:monoamine oxidase activity"/>
    <property type="evidence" value="ECO:0007669"/>
    <property type="project" value="UniProtKB-EC"/>
</dbReference>
<dbReference type="Gene3D" id="3.90.660.10">
    <property type="match status" value="1"/>
</dbReference>
<dbReference type="PANTHER" id="PTHR43563:SF18">
    <property type="entry name" value="AMINE OXIDASE DOMAIN-CONTAINING PROTEIN"/>
    <property type="match status" value="1"/>
</dbReference>
<dbReference type="AlphaFoldDB" id="A0AAW1L7T7"/>
<dbReference type="PRINTS" id="PR00757">
    <property type="entry name" value="AMINEOXDASEF"/>
</dbReference>
<reference evidence="9 10" key="1">
    <citation type="journal article" date="2024" name="BMC Genomics">
        <title>De novo assembly and annotation of Popillia japonica's genome with initial clues to its potential as an invasive pest.</title>
        <authorList>
            <person name="Cucini C."/>
            <person name="Boschi S."/>
            <person name="Funari R."/>
            <person name="Cardaioli E."/>
            <person name="Iannotti N."/>
            <person name="Marturano G."/>
            <person name="Paoli F."/>
            <person name="Bruttini M."/>
            <person name="Carapelli A."/>
            <person name="Frati F."/>
            <person name="Nardi F."/>
        </authorList>
    </citation>
    <scope>NUCLEOTIDE SEQUENCE [LARGE SCALE GENOMIC DNA]</scope>
    <source>
        <strain evidence="9">DMR45628</strain>
    </source>
</reference>
<dbReference type="PANTHER" id="PTHR43563">
    <property type="entry name" value="AMINE OXIDASE"/>
    <property type="match status" value="1"/>
</dbReference>
<feature type="transmembrane region" description="Helical" evidence="7">
    <location>
        <begin position="495"/>
        <end position="520"/>
    </location>
</feature>
<feature type="binding site" evidence="6">
    <location>
        <position position="434"/>
    </location>
    <ligand>
        <name>FAD</name>
        <dbReference type="ChEBI" id="CHEBI:57692"/>
    </ligand>
</feature>
<comment type="catalytic activity">
    <reaction evidence="5">
        <text>a secondary aliphatic amine + O2 + H2O = a primary amine + an aldehyde + H2O2</text>
        <dbReference type="Rhea" id="RHEA:26414"/>
        <dbReference type="ChEBI" id="CHEBI:15377"/>
        <dbReference type="ChEBI" id="CHEBI:15379"/>
        <dbReference type="ChEBI" id="CHEBI:16240"/>
        <dbReference type="ChEBI" id="CHEBI:17478"/>
        <dbReference type="ChEBI" id="CHEBI:58855"/>
        <dbReference type="ChEBI" id="CHEBI:65296"/>
        <dbReference type="EC" id="1.4.3.4"/>
    </reaction>
</comment>
<evidence type="ECO:0000256" key="1">
    <source>
        <dbReference type="ARBA" id="ARBA00001974"/>
    </source>
</evidence>
<evidence type="ECO:0000259" key="8">
    <source>
        <dbReference type="Pfam" id="PF01593"/>
    </source>
</evidence>
<dbReference type="EMBL" id="JASPKY010000153">
    <property type="protein sequence ID" value="KAK9730073.1"/>
    <property type="molecule type" value="Genomic_DNA"/>
</dbReference>
<evidence type="ECO:0000256" key="4">
    <source>
        <dbReference type="ARBA" id="ARBA00023002"/>
    </source>
</evidence>
<name>A0AAW1L7T7_POPJA</name>
<dbReference type="Gene3D" id="1.10.405.10">
    <property type="entry name" value="Guanine Nucleotide Dissociation Inhibitor, domain 1"/>
    <property type="match status" value="1"/>
</dbReference>
<evidence type="ECO:0000256" key="7">
    <source>
        <dbReference type="RuleBase" id="RU362067"/>
    </source>
</evidence>
<proteinExistence type="inferred from homology"/>
<dbReference type="GO" id="GO:0005741">
    <property type="term" value="C:mitochondrial outer membrane"/>
    <property type="evidence" value="ECO:0007669"/>
    <property type="project" value="UniProtKB-SubCell"/>
</dbReference>
<evidence type="ECO:0000256" key="3">
    <source>
        <dbReference type="ARBA" id="ARBA00005995"/>
    </source>
</evidence>
<evidence type="ECO:0000256" key="6">
    <source>
        <dbReference type="PIRSR" id="PIRSR601613-1"/>
    </source>
</evidence>